<evidence type="ECO:0000259" key="2">
    <source>
        <dbReference type="PROSITE" id="PS50885"/>
    </source>
</evidence>
<accession>A0A069RH44</accession>
<feature type="transmembrane region" description="Helical" evidence="1">
    <location>
        <begin position="249"/>
        <end position="269"/>
    </location>
</feature>
<proteinExistence type="predicted"/>
<dbReference type="RefSeq" id="WP_052635924.1">
    <property type="nucleotide sequence ID" value="NZ_FSRH01000013.1"/>
</dbReference>
<feature type="domain" description="HAMP" evidence="2">
    <location>
        <begin position="270"/>
        <end position="325"/>
    </location>
</feature>
<evidence type="ECO:0000259" key="3">
    <source>
        <dbReference type="PROSITE" id="PS51832"/>
    </source>
</evidence>
<dbReference type="InterPro" id="IPR003607">
    <property type="entry name" value="HD/PDEase_dom"/>
</dbReference>
<dbReference type="eggNOG" id="COG2206">
    <property type="taxonomic scope" value="Bacteria"/>
</dbReference>
<keyword evidence="1" id="KW-0812">Transmembrane</keyword>
<dbReference type="Gene3D" id="1.10.3210.10">
    <property type="entry name" value="Hypothetical protein af1432"/>
    <property type="match status" value="1"/>
</dbReference>
<keyword evidence="1" id="KW-1133">Transmembrane helix</keyword>
<dbReference type="Gene3D" id="6.10.340.10">
    <property type="match status" value="1"/>
</dbReference>
<evidence type="ECO:0000313" key="4">
    <source>
        <dbReference type="EMBL" id="KDR96331.1"/>
    </source>
</evidence>
<keyword evidence="5" id="KW-1185">Reference proteome</keyword>
<dbReference type="STRING" id="1121324.CLIT_4c01680"/>
<reference evidence="4 5" key="1">
    <citation type="submission" date="2014-03" db="EMBL/GenBank/DDBJ databases">
        <title>Genome sequence of Clostridium litorale W6, DSM 5388.</title>
        <authorList>
            <person name="Poehlein A."/>
            <person name="Jagirdar A."/>
            <person name="Khonsari B."/>
            <person name="Chibani C.M."/>
            <person name="Gutierrez Gutierrez D.A."/>
            <person name="Davydova E."/>
            <person name="Alghaithi H.S."/>
            <person name="Nair K.P."/>
            <person name="Dhamotharan K."/>
            <person name="Chandran L."/>
            <person name="G W."/>
            <person name="Daniel R."/>
        </authorList>
    </citation>
    <scope>NUCLEOTIDE SEQUENCE [LARGE SCALE GENOMIC DNA]</scope>
    <source>
        <strain evidence="4 5">W6</strain>
    </source>
</reference>
<dbReference type="GO" id="GO:0016787">
    <property type="term" value="F:hydrolase activity"/>
    <property type="evidence" value="ECO:0007669"/>
    <property type="project" value="UniProtKB-KW"/>
</dbReference>
<keyword evidence="4" id="KW-0378">Hydrolase</keyword>
<dbReference type="OrthoDB" id="9804747at2"/>
<comment type="caution">
    <text evidence="4">The sequence shown here is derived from an EMBL/GenBank/DDBJ whole genome shotgun (WGS) entry which is preliminary data.</text>
</comment>
<dbReference type="InterPro" id="IPR037522">
    <property type="entry name" value="HD_GYP_dom"/>
</dbReference>
<organism evidence="4 5">
    <name type="scientific">Peptoclostridium litorale DSM 5388</name>
    <dbReference type="NCBI Taxonomy" id="1121324"/>
    <lineage>
        <taxon>Bacteria</taxon>
        <taxon>Bacillati</taxon>
        <taxon>Bacillota</taxon>
        <taxon>Clostridia</taxon>
        <taxon>Peptostreptococcales</taxon>
        <taxon>Peptoclostridiaceae</taxon>
        <taxon>Peptoclostridium</taxon>
    </lineage>
</organism>
<feature type="domain" description="HD-GYP" evidence="3">
    <location>
        <begin position="334"/>
        <end position="527"/>
    </location>
</feature>
<gene>
    <name evidence="4" type="ORF">CLIT_4c01680</name>
</gene>
<dbReference type="Pfam" id="PF05228">
    <property type="entry name" value="CHASE4"/>
    <property type="match status" value="1"/>
</dbReference>
<evidence type="ECO:0000313" key="5">
    <source>
        <dbReference type="Proteomes" id="UP000027946"/>
    </source>
</evidence>
<protein>
    <submittedName>
        <fullName evidence="4">Metal dependent phosphohydrolase</fullName>
    </submittedName>
</protein>
<evidence type="ECO:0000256" key="1">
    <source>
        <dbReference type="SAM" id="Phobius"/>
    </source>
</evidence>
<dbReference type="SMART" id="SM00471">
    <property type="entry name" value="HDc"/>
    <property type="match status" value="1"/>
</dbReference>
<dbReference type="GO" id="GO:0007165">
    <property type="term" value="P:signal transduction"/>
    <property type="evidence" value="ECO:0007669"/>
    <property type="project" value="InterPro"/>
</dbReference>
<keyword evidence="1" id="KW-0472">Membrane</keyword>
<dbReference type="InterPro" id="IPR003660">
    <property type="entry name" value="HAMP_dom"/>
</dbReference>
<dbReference type="EMBL" id="JJMM01000004">
    <property type="protein sequence ID" value="KDR96331.1"/>
    <property type="molecule type" value="Genomic_DNA"/>
</dbReference>
<dbReference type="AlphaFoldDB" id="A0A069RH44"/>
<dbReference type="CDD" id="cd00077">
    <property type="entry name" value="HDc"/>
    <property type="match status" value="1"/>
</dbReference>
<dbReference type="PROSITE" id="PS51832">
    <property type="entry name" value="HD_GYP"/>
    <property type="match status" value="1"/>
</dbReference>
<dbReference type="Proteomes" id="UP000027946">
    <property type="component" value="Unassembled WGS sequence"/>
</dbReference>
<dbReference type="PROSITE" id="PS50885">
    <property type="entry name" value="HAMP"/>
    <property type="match status" value="1"/>
</dbReference>
<dbReference type="PANTHER" id="PTHR43155:SF2">
    <property type="entry name" value="CYCLIC DI-GMP PHOSPHODIESTERASE PA4108"/>
    <property type="match status" value="1"/>
</dbReference>
<sequence length="527" mass="59834">MYRNIRNILIMSALVLILTVSFSIVKINHNAWNMFKGSYSEAKKQQIEFFIEQHFDNLEDILNPHAVWTDSVLRLKAHDSQWLYENATGYIVDEEQYNVDFIYVTTEDADFKRFYGKYDMEPQIKASKSFGRALHEDERVSEVIWIGKSPALVIASPFFDNDKKNPSGCYFIGRILGEKELSELVKVLTENEEGRVTLTRAPEYKTMLLAKHSGIKMSIPMLSGQNENYVNVILHIEYLDYIFNTQRNFILGILIITTLALLGFAVLNLKKLANKLGLVIKTVEEISDGNYHSRISSPGLKLMPEVDNLIQAVNKMSYDVELHIEIIEEHANAMDKKYVEMIGLVVNAVEMNDAYTYRHSVSVSKYALMIGKAIGYEDLENLELAAKLHDVGKIAIPTDILNKPGKLTKEEYEIIKGHPAEGYRLVNQIDIFETASQGILYHHERYDGGGYPEGLKGDQIPIIAQIISVADVYEALTSDRSYRKAMSSSDAMKILKEEAGKGLNPELVDVFCEEVKKPHCQELKDLA</sequence>
<dbReference type="GO" id="GO:0016020">
    <property type="term" value="C:membrane"/>
    <property type="evidence" value="ECO:0007669"/>
    <property type="project" value="InterPro"/>
</dbReference>
<dbReference type="SUPFAM" id="SSF109604">
    <property type="entry name" value="HD-domain/PDEase-like"/>
    <property type="match status" value="1"/>
</dbReference>
<dbReference type="Pfam" id="PF13487">
    <property type="entry name" value="HD_5"/>
    <property type="match status" value="1"/>
</dbReference>
<name>A0A069RH44_PEPLI</name>
<dbReference type="InterPro" id="IPR007892">
    <property type="entry name" value="CHASE4"/>
</dbReference>
<dbReference type="PANTHER" id="PTHR43155">
    <property type="entry name" value="CYCLIC DI-GMP PHOSPHODIESTERASE PA4108-RELATED"/>
    <property type="match status" value="1"/>
</dbReference>